<gene>
    <name evidence="1" type="ORF">DZF98_00060</name>
</gene>
<organism evidence="1 2">
    <name type="scientific">Clavibacter californiensis</name>
    <dbReference type="NCBI Taxonomy" id="1401995"/>
    <lineage>
        <taxon>Bacteria</taxon>
        <taxon>Bacillati</taxon>
        <taxon>Actinomycetota</taxon>
        <taxon>Actinomycetes</taxon>
        <taxon>Micrococcales</taxon>
        <taxon>Microbacteriaceae</taxon>
        <taxon>Clavibacter</taxon>
    </lineage>
</organism>
<dbReference type="EMBL" id="QWEE01000001">
    <property type="protein sequence ID" value="RII94852.1"/>
    <property type="molecule type" value="Genomic_DNA"/>
</dbReference>
<name>A0ABX9NBC1_9MICO</name>
<dbReference type="RefSeq" id="WP_119372062.1">
    <property type="nucleotide sequence ID" value="NZ_CP040793.1"/>
</dbReference>
<reference evidence="1 2" key="1">
    <citation type="submission" date="2018-08" db="EMBL/GenBank/DDBJ databases">
        <title>Genome Sequence of Clavibacter michiganensis Subspecies type strains, and the Atypical Peach-Colored Strains Isolated from Tomato.</title>
        <authorList>
            <person name="Osdaghi E."/>
            <person name="Portier P."/>
            <person name="Briand M."/>
            <person name="Jacques M.-A."/>
        </authorList>
    </citation>
    <scope>NUCLEOTIDE SEQUENCE [LARGE SCALE GENOMIC DNA]</scope>
    <source>
        <strain evidence="1 2">CFBP 8216</strain>
    </source>
</reference>
<dbReference type="Proteomes" id="UP000265355">
    <property type="component" value="Unassembled WGS sequence"/>
</dbReference>
<keyword evidence="2" id="KW-1185">Reference proteome</keyword>
<sequence length="244" mass="26096">MSVSAAAFKRWAAESALPAATLPLAKEIGVGRMALQRQLVSGRIREETVIASARAVGIHPVGALSTFEEYGDLHRGVKAPSIDEVLSQITLDDASAALLRRRGGRHAALLGEEQTWEDPPQPNGLKAWIDAVDPGGIRLQVAESLGMSPQQLSRDITANGMKPRHLIEVARLAHTSLTSGLAVAGVVTLQEAGWPADARDQAVGHLSEVELMELVQARLASAHRVARRRADDEAAARRIEENLG</sequence>
<comment type="caution">
    <text evidence="1">The sequence shown here is derived from an EMBL/GenBank/DDBJ whole genome shotgun (WGS) entry which is preliminary data.</text>
</comment>
<protein>
    <recommendedName>
        <fullName evidence="3">DUF222 domain-containing protein</fullName>
    </recommendedName>
</protein>
<proteinExistence type="predicted"/>
<evidence type="ECO:0000313" key="2">
    <source>
        <dbReference type="Proteomes" id="UP000265355"/>
    </source>
</evidence>
<evidence type="ECO:0000313" key="1">
    <source>
        <dbReference type="EMBL" id="RII94852.1"/>
    </source>
</evidence>
<accession>A0ABX9NBC1</accession>
<evidence type="ECO:0008006" key="3">
    <source>
        <dbReference type="Google" id="ProtNLM"/>
    </source>
</evidence>